<name>A0ABY0GXC0_9PEZI</name>
<protein>
    <submittedName>
        <fullName evidence="2">Uncharacterized protein</fullName>
    </submittedName>
</protein>
<organism evidence="2 3">
    <name type="scientific">Monosporascus cannonballus</name>
    <dbReference type="NCBI Taxonomy" id="155416"/>
    <lineage>
        <taxon>Eukaryota</taxon>
        <taxon>Fungi</taxon>
        <taxon>Dikarya</taxon>
        <taxon>Ascomycota</taxon>
        <taxon>Pezizomycotina</taxon>
        <taxon>Sordariomycetes</taxon>
        <taxon>Xylariomycetidae</taxon>
        <taxon>Xylariales</taxon>
        <taxon>Xylariales incertae sedis</taxon>
        <taxon>Monosporascus</taxon>
    </lineage>
</organism>
<keyword evidence="3" id="KW-1185">Reference proteome</keyword>
<evidence type="ECO:0000313" key="3">
    <source>
        <dbReference type="Proteomes" id="UP000294003"/>
    </source>
</evidence>
<feature type="region of interest" description="Disordered" evidence="1">
    <location>
        <begin position="171"/>
        <end position="207"/>
    </location>
</feature>
<evidence type="ECO:0000313" key="2">
    <source>
        <dbReference type="EMBL" id="RYO79681.1"/>
    </source>
</evidence>
<reference evidence="2 3" key="1">
    <citation type="submission" date="2018-06" db="EMBL/GenBank/DDBJ databases">
        <title>Complete Genomes of Monosporascus.</title>
        <authorList>
            <person name="Robinson A.J."/>
            <person name="Natvig D.O."/>
        </authorList>
    </citation>
    <scope>NUCLEOTIDE SEQUENCE [LARGE SCALE GENOMIC DNA]</scope>
    <source>
        <strain evidence="2 3">CBS 609.92</strain>
    </source>
</reference>
<dbReference type="EMBL" id="QJNS01000318">
    <property type="protein sequence ID" value="RYO79681.1"/>
    <property type="molecule type" value="Genomic_DNA"/>
</dbReference>
<evidence type="ECO:0000256" key="1">
    <source>
        <dbReference type="SAM" id="MobiDB-lite"/>
    </source>
</evidence>
<feature type="compositionally biased region" description="Basic and acidic residues" evidence="1">
    <location>
        <begin position="176"/>
        <end position="189"/>
    </location>
</feature>
<dbReference type="Proteomes" id="UP000294003">
    <property type="component" value="Unassembled WGS sequence"/>
</dbReference>
<dbReference type="Gene3D" id="3.60.130.30">
    <property type="match status" value="1"/>
</dbReference>
<proteinExistence type="predicted"/>
<comment type="caution">
    <text evidence="2">The sequence shown here is derived from an EMBL/GenBank/DDBJ whole genome shotgun (WGS) entry which is preliminary data.</text>
</comment>
<accession>A0ABY0GXC0</accession>
<gene>
    <name evidence="2" type="ORF">DL762_008040</name>
</gene>
<sequence>MGQQRDQGAAADEEIYERVSKDIVIILDKDSNVLLCRFKRLFQFLFGEKGKNKVDDAVRKWSPLPPLPVPETARHMADDLIRQQHPEPDLEKARSLEELEQRYQSSRAAGGNVCFPPLAMALDYQPGDCVIFRGAEMEHFVADWTGYRTFLLYTNHQPVRNYAHRIMGKLPPKPNDPWHPDRVREREEAGEVTLAPESEPDIDSYDLCYTEPLSPEPETLYEADI</sequence>